<dbReference type="PANTHER" id="PTHR24305:SF166">
    <property type="entry name" value="CYTOCHROME P450 12A4, MITOCHONDRIAL-RELATED"/>
    <property type="match status" value="1"/>
</dbReference>
<dbReference type="KEGG" id="aser:Asera_27690"/>
<organism evidence="2 3">
    <name type="scientific">Actinocatenispora sera</name>
    <dbReference type="NCBI Taxonomy" id="390989"/>
    <lineage>
        <taxon>Bacteria</taxon>
        <taxon>Bacillati</taxon>
        <taxon>Actinomycetota</taxon>
        <taxon>Actinomycetes</taxon>
        <taxon>Micromonosporales</taxon>
        <taxon>Micromonosporaceae</taxon>
        <taxon>Actinocatenispora</taxon>
    </lineage>
</organism>
<dbReference type="PRINTS" id="PR00385">
    <property type="entry name" value="P450"/>
</dbReference>
<gene>
    <name evidence="2" type="ORF">Asera_27690</name>
</gene>
<name>A0A810L2N0_9ACTN</name>
<evidence type="ECO:0000313" key="2">
    <source>
        <dbReference type="EMBL" id="BCJ28661.1"/>
    </source>
</evidence>
<dbReference type="Proteomes" id="UP000680750">
    <property type="component" value="Chromosome"/>
</dbReference>
<dbReference type="InterPro" id="IPR036396">
    <property type="entry name" value="Cyt_P450_sf"/>
</dbReference>
<reference evidence="2" key="1">
    <citation type="submission" date="2020-08" db="EMBL/GenBank/DDBJ databases">
        <title>Whole genome shotgun sequence of Actinocatenispora sera NBRC 101916.</title>
        <authorList>
            <person name="Komaki H."/>
            <person name="Tamura T."/>
        </authorList>
    </citation>
    <scope>NUCLEOTIDE SEQUENCE</scope>
    <source>
        <strain evidence="2">NBRC 101916</strain>
    </source>
</reference>
<dbReference type="Gene3D" id="1.10.630.10">
    <property type="entry name" value="Cytochrome P450"/>
    <property type="match status" value="1"/>
</dbReference>
<accession>A0A810L2N0</accession>
<dbReference type="EMBL" id="AP023354">
    <property type="protein sequence ID" value="BCJ28661.1"/>
    <property type="molecule type" value="Genomic_DNA"/>
</dbReference>
<dbReference type="InterPro" id="IPR002397">
    <property type="entry name" value="Cyt_P450_B"/>
</dbReference>
<dbReference type="SUPFAM" id="SSF48264">
    <property type="entry name" value="Cytochrome P450"/>
    <property type="match status" value="1"/>
</dbReference>
<keyword evidence="3" id="KW-1185">Reference proteome</keyword>
<proteinExistence type="inferred from homology"/>
<dbReference type="GO" id="GO:0004497">
    <property type="term" value="F:monooxygenase activity"/>
    <property type="evidence" value="ECO:0007669"/>
    <property type="project" value="InterPro"/>
</dbReference>
<dbReference type="Pfam" id="PF00067">
    <property type="entry name" value="p450"/>
    <property type="match status" value="1"/>
</dbReference>
<evidence type="ECO:0000313" key="3">
    <source>
        <dbReference type="Proteomes" id="UP000680750"/>
    </source>
</evidence>
<dbReference type="PRINTS" id="PR00359">
    <property type="entry name" value="BP450"/>
</dbReference>
<dbReference type="GO" id="GO:0005506">
    <property type="term" value="F:iron ion binding"/>
    <property type="evidence" value="ECO:0007669"/>
    <property type="project" value="InterPro"/>
</dbReference>
<dbReference type="GO" id="GO:0020037">
    <property type="term" value="F:heme binding"/>
    <property type="evidence" value="ECO:0007669"/>
    <property type="project" value="InterPro"/>
</dbReference>
<dbReference type="InterPro" id="IPR001128">
    <property type="entry name" value="Cyt_P450"/>
</dbReference>
<protein>
    <submittedName>
        <fullName evidence="2">Cytochrome P450</fullName>
    </submittedName>
</protein>
<comment type="similarity">
    <text evidence="1">Belongs to the cytochrome P450 family.</text>
</comment>
<dbReference type="InterPro" id="IPR050121">
    <property type="entry name" value="Cytochrome_P450_monoxygenase"/>
</dbReference>
<dbReference type="GO" id="GO:0016705">
    <property type="term" value="F:oxidoreductase activity, acting on paired donors, with incorporation or reduction of molecular oxygen"/>
    <property type="evidence" value="ECO:0007669"/>
    <property type="project" value="InterPro"/>
</dbReference>
<sequence>MSADMPPAVPPATTLPMPPAVPLLGHLWDWTAHPLRLLSAGAATGPVFQLQLWRRVLVGYQPEWNRAVLGDLDTFRSVGSLSGMTPYLAAGIVHTDVPDHQPRRRQLNRRFSARSVATLSDQLAELAVQHRPRETVQAASWASTMVRHMLNAALFGSALSDRLLARFLAPLDRRLPAPMLPRPRLFARIDAAIAAVLAEPPPGCVAEHLAGANDAVEQLRTALAAGYDTTAHTLAWAAWHLTGEAERRSAGEVDPLIDEVLRLYPAGWIGSRIAAHDTDCAGVAVPASTMVLYSPYLTHRDPSLWPDPTTFRPARFTDGRPSWSYLPFAAGPRTCLGAHLARLMLRSALAPLCTPVFRQGAGDPTPRPGLTLRPGSQLLIEVDPVRLPRPRGAAGPISVGLR</sequence>
<dbReference type="AlphaFoldDB" id="A0A810L2N0"/>
<dbReference type="CDD" id="cd00302">
    <property type="entry name" value="cytochrome_P450"/>
    <property type="match status" value="1"/>
</dbReference>
<dbReference type="PANTHER" id="PTHR24305">
    <property type="entry name" value="CYTOCHROME P450"/>
    <property type="match status" value="1"/>
</dbReference>
<evidence type="ECO:0000256" key="1">
    <source>
        <dbReference type="ARBA" id="ARBA00010617"/>
    </source>
</evidence>